<sequence length="128" mass="15239">MSKKYFTLDEANQLLPYVREELSFLQETKRRFYSMYEELQQVKKQQPQDEQAVFTLECRLEFMDLESQLHISQLMEKGIQVKDIDIGLFDFPSVINGEEVLLCWRAGEPRIMHYHSLTDGFAGRKRIE</sequence>
<evidence type="ECO:0000313" key="1">
    <source>
        <dbReference type="EMBL" id="USG68200.1"/>
    </source>
</evidence>
<evidence type="ECO:0000313" key="2">
    <source>
        <dbReference type="Proteomes" id="UP001056500"/>
    </source>
</evidence>
<organism evidence="1 2">
    <name type="scientific">Brevibacillus ruminantium</name>
    <dbReference type="NCBI Taxonomy" id="2950604"/>
    <lineage>
        <taxon>Bacteria</taxon>
        <taxon>Bacillati</taxon>
        <taxon>Bacillota</taxon>
        <taxon>Bacilli</taxon>
        <taxon>Bacillales</taxon>
        <taxon>Paenibacillaceae</taxon>
        <taxon>Brevibacillus</taxon>
    </lineage>
</organism>
<proteinExistence type="predicted"/>
<dbReference type="PIRSF" id="PIRSF016498">
    <property type="entry name" value="UCP016498"/>
    <property type="match status" value="1"/>
</dbReference>
<protein>
    <submittedName>
        <fullName evidence="1">DUF2203 domain-containing protein</fullName>
    </submittedName>
</protein>
<name>A0ABY4WQR0_9BACL</name>
<reference evidence="1" key="1">
    <citation type="submission" date="2022-06" db="EMBL/GenBank/DDBJ databases">
        <title>Genome sequencing of Brevibacillus sp. BB3-R1.</title>
        <authorList>
            <person name="Heo J."/>
            <person name="Lee D."/>
            <person name="Won M."/>
            <person name="Han B.-H."/>
            <person name="Hong S.-B."/>
            <person name="Kwon S.-W."/>
        </authorList>
    </citation>
    <scope>NUCLEOTIDE SEQUENCE</scope>
    <source>
        <strain evidence="1">BB3-R1</strain>
    </source>
</reference>
<dbReference type="Proteomes" id="UP001056500">
    <property type="component" value="Chromosome"/>
</dbReference>
<dbReference type="EMBL" id="CP098755">
    <property type="protein sequence ID" value="USG68200.1"/>
    <property type="molecule type" value="Genomic_DNA"/>
</dbReference>
<dbReference type="RefSeq" id="WP_251875655.1">
    <property type="nucleotide sequence ID" value="NZ_CP098755.1"/>
</dbReference>
<gene>
    <name evidence="1" type="ORF">NDK47_13330</name>
</gene>
<dbReference type="Pfam" id="PF09969">
    <property type="entry name" value="DUF2203"/>
    <property type="match status" value="1"/>
</dbReference>
<accession>A0ABY4WQR0</accession>
<dbReference type="InterPro" id="IPR018699">
    <property type="entry name" value="DUF2203"/>
</dbReference>
<keyword evidence="2" id="KW-1185">Reference proteome</keyword>